<gene>
    <name evidence="1" type="ORF">METZ01_LOCUS99559</name>
</gene>
<dbReference type="EMBL" id="UINC01010506">
    <property type="protein sequence ID" value="SVA46705.1"/>
    <property type="molecule type" value="Genomic_DNA"/>
</dbReference>
<protein>
    <submittedName>
        <fullName evidence="1">Uncharacterized protein</fullName>
    </submittedName>
</protein>
<name>A0A381W2C8_9ZZZZ</name>
<sequence length="35" mass="3644">MLGVELPPEGSEFMLGGRPFRMAAGIPRDSAVPSA</sequence>
<reference evidence="1" key="1">
    <citation type="submission" date="2018-05" db="EMBL/GenBank/DDBJ databases">
        <authorList>
            <person name="Lanie J.A."/>
            <person name="Ng W.-L."/>
            <person name="Kazmierczak K.M."/>
            <person name="Andrzejewski T.M."/>
            <person name="Davidsen T.M."/>
            <person name="Wayne K.J."/>
            <person name="Tettelin H."/>
            <person name="Glass J.I."/>
            <person name="Rusch D."/>
            <person name="Podicherti R."/>
            <person name="Tsui H.-C.T."/>
            <person name="Winkler M.E."/>
        </authorList>
    </citation>
    <scope>NUCLEOTIDE SEQUENCE</scope>
</reference>
<organism evidence="1">
    <name type="scientific">marine metagenome</name>
    <dbReference type="NCBI Taxonomy" id="408172"/>
    <lineage>
        <taxon>unclassified sequences</taxon>
        <taxon>metagenomes</taxon>
        <taxon>ecological metagenomes</taxon>
    </lineage>
</organism>
<feature type="non-terminal residue" evidence="1">
    <location>
        <position position="35"/>
    </location>
</feature>
<accession>A0A381W2C8</accession>
<dbReference type="AlphaFoldDB" id="A0A381W2C8"/>
<proteinExistence type="predicted"/>
<evidence type="ECO:0000313" key="1">
    <source>
        <dbReference type="EMBL" id="SVA46705.1"/>
    </source>
</evidence>